<name>A0A7M7T4Y9_STRPU</name>
<dbReference type="Proteomes" id="UP000007110">
    <property type="component" value="Unassembled WGS sequence"/>
</dbReference>
<dbReference type="InterPro" id="IPR012677">
    <property type="entry name" value="Nucleotide-bd_a/b_plait_sf"/>
</dbReference>
<dbReference type="CTD" id="81892"/>
<dbReference type="EnsemblMetazoa" id="XM_030998337">
    <property type="protein sequence ID" value="XP_030854197"/>
    <property type="gene ID" value="LOC754241"/>
</dbReference>
<dbReference type="InterPro" id="IPR052462">
    <property type="entry name" value="SLIRP/GR-RBP-like"/>
</dbReference>
<dbReference type="Gene3D" id="3.30.70.330">
    <property type="match status" value="1"/>
</dbReference>
<dbReference type="GO" id="GO:0003723">
    <property type="term" value="F:RNA binding"/>
    <property type="evidence" value="ECO:0007669"/>
    <property type="project" value="UniProtKB-UniRule"/>
</dbReference>
<dbReference type="FunFam" id="3.30.70.330:FF:000494">
    <property type="entry name" value="28 kDa ribonucleoprotein, chloroplastic"/>
    <property type="match status" value="1"/>
</dbReference>
<dbReference type="OMA" id="GFCWVLF"/>
<dbReference type="SUPFAM" id="SSF54928">
    <property type="entry name" value="RNA-binding domain, RBD"/>
    <property type="match status" value="1"/>
</dbReference>
<dbReference type="InterPro" id="IPR035979">
    <property type="entry name" value="RBD_domain_sf"/>
</dbReference>
<dbReference type="PANTHER" id="PTHR48027">
    <property type="entry name" value="HETEROGENEOUS NUCLEAR RIBONUCLEOPROTEIN 87F-RELATED"/>
    <property type="match status" value="1"/>
</dbReference>
<dbReference type="Pfam" id="PF00076">
    <property type="entry name" value="RRM_1"/>
    <property type="match status" value="1"/>
</dbReference>
<evidence type="ECO:0000313" key="4">
    <source>
        <dbReference type="EnsemblMetazoa" id="XP_030854197"/>
    </source>
</evidence>
<feature type="domain" description="RRM" evidence="3">
    <location>
        <begin position="7"/>
        <end position="84"/>
    </location>
</feature>
<accession>A0A7M7T4Y9</accession>
<reference evidence="5" key="1">
    <citation type="submission" date="2015-02" db="EMBL/GenBank/DDBJ databases">
        <title>Genome sequencing for Strongylocentrotus purpuratus.</title>
        <authorList>
            <person name="Murali S."/>
            <person name="Liu Y."/>
            <person name="Vee V."/>
            <person name="English A."/>
            <person name="Wang M."/>
            <person name="Skinner E."/>
            <person name="Han Y."/>
            <person name="Muzny D.M."/>
            <person name="Worley K.C."/>
            <person name="Gibbs R.A."/>
        </authorList>
    </citation>
    <scope>NUCLEOTIDE SEQUENCE</scope>
</reference>
<dbReference type="RefSeq" id="XP_030854197.1">
    <property type="nucleotide sequence ID" value="XM_030998337.1"/>
</dbReference>
<dbReference type="KEGG" id="spu:754241"/>
<reference evidence="4" key="2">
    <citation type="submission" date="2021-01" db="UniProtKB">
        <authorList>
            <consortium name="EnsemblMetazoa"/>
        </authorList>
    </citation>
    <scope>IDENTIFICATION</scope>
</reference>
<dbReference type="GeneID" id="754241"/>
<dbReference type="AlphaFoldDB" id="A0A7M7T4Y9"/>
<dbReference type="InParanoid" id="A0A7M7T4Y9"/>
<evidence type="ECO:0000256" key="1">
    <source>
        <dbReference type="ARBA" id="ARBA00022884"/>
    </source>
</evidence>
<sequence length="102" mass="11334">MAARKGLEVFVSRLPWTIGIQELRSYFTQFGPVRNCRIAFDDSTGFSKGFGFVSFGNTSGMQSALKREQHLLDGHKVNVQAKQSTSPAVKKLQISEVMENGH</sequence>
<keyword evidence="5" id="KW-1185">Reference proteome</keyword>
<dbReference type="PROSITE" id="PS50102">
    <property type="entry name" value="RRM"/>
    <property type="match status" value="1"/>
</dbReference>
<dbReference type="FunCoup" id="A0A7M7T4Y9">
    <property type="interactions" value="713"/>
</dbReference>
<organism evidence="4 5">
    <name type="scientific">Strongylocentrotus purpuratus</name>
    <name type="common">Purple sea urchin</name>
    <dbReference type="NCBI Taxonomy" id="7668"/>
    <lineage>
        <taxon>Eukaryota</taxon>
        <taxon>Metazoa</taxon>
        <taxon>Echinodermata</taxon>
        <taxon>Eleutherozoa</taxon>
        <taxon>Echinozoa</taxon>
        <taxon>Echinoidea</taxon>
        <taxon>Euechinoidea</taxon>
        <taxon>Echinacea</taxon>
        <taxon>Camarodonta</taxon>
        <taxon>Echinidea</taxon>
        <taxon>Strongylocentrotidae</taxon>
        <taxon>Strongylocentrotus</taxon>
    </lineage>
</organism>
<evidence type="ECO:0000259" key="3">
    <source>
        <dbReference type="PROSITE" id="PS50102"/>
    </source>
</evidence>
<dbReference type="SMART" id="SM00360">
    <property type="entry name" value="RRM"/>
    <property type="match status" value="1"/>
</dbReference>
<evidence type="ECO:0000313" key="5">
    <source>
        <dbReference type="Proteomes" id="UP000007110"/>
    </source>
</evidence>
<dbReference type="InterPro" id="IPR000504">
    <property type="entry name" value="RRM_dom"/>
</dbReference>
<keyword evidence="1 2" id="KW-0694">RNA-binding</keyword>
<dbReference type="OrthoDB" id="6159137at2759"/>
<proteinExistence type="predicted"/>
<evidence type="ECO:0000256" key="2">
    <source>
        <dbReference type="PROSITE-ProRule" id="PRU00176"/>
    </source>
</evidence>
<protein>
    <recommendedName>
        <fullName evidence="3">RRM domain-containing protein</fullName>
    </recommendedName>
</protein>